<dbReference type="RefSeq" id="XP_019047631.1">
    <property type="nucleotide sequence ID" value="XM_019190883.1"/>
</dbReference>
<dbReference type="GeneID" id="30208646"/>
<reference evidence="2" key="1">
    <citation type="submission" date="2013-07" db="EMBL/GenBank/DDBJ databases">
        <title>The Genome Sequence of Cryptococcus bestiolae CBS10118.</title>
        <authorList>
            <consortium name="The Broad Institute Genome Sequencing Platform"/>
            <person name="Cuomo C."/>
            <person name="Litvintseva A."/>
            <person name="Chen Y."/>
            <person name="Heitman J."/>
            <person name="Sun S."/>
            <person name="Springer D."/>
            <person name="Dromer F."/>
            <person name="Young S.K."/>
            <person name="Zeng Q."/>
            <person name="Gargeya S."/>
            <person name="Fitzgerald M."/>
            <person name="Abouelleil A."/>
            <person name="Alvarado L."/>
            <person name="Berlin A.M."/>
            <person name="Chapman S.B."/>
            <person name="Dewar J."/>
            <person name="Goldberg J."/>
            <person name="Griggs A."/>
            <person name="Gujja S."/>
            <person name="Hansen M."/>
            <person name="Howarth C."/>
            <person name="Imamovic A."/>
            <person name="Larimer J."/>
            <person name="McCowan C."/>
            <person name="Murphy C."/>
            <person name="Pearson M."/>
            <person name="Priest M."/>
            <person name="Roberts A."/>
            <person name="Saif S."/>
            <person name="Shea T."/>
            <person name="Sykes S."/>
            <person name="Wortman J."/>
            <person name="Nusbaum C."/>
            <person name="Birren B."/>
        </authorList>
    </citation>
    <scope>NUCLEOTIDE SEQUENCE [LARGE SCALE GENOMIC DNA]</scope>
    <source>
        <strain evidence="2">CBS 10118</strain>
    </source>
</reference>
<feature type="region of interest" description="Disordered" evidence="1">
    <location>
        <begin position="18"/>
        <end position="39"/>
    </location>
</feature>
<protein>
    <submittedName>
        <fullName evidence="2">Uncharacterized protein</fullName>
    </submittedName>
</protein>
<dbReference type="AlphaFoldDB" id="A0A1B9G6D2"/>
<sequence length="269" mass="30254">MSYYTDFLKRKRTNSSYSDKELNESLGDALGPGPSAKDQNANDQSTIIYWNADCEGHFTYRLYRGTDPVSYADAELISGQLSIKSKGYSAYQKISIDPDVNNDETKRDFAKRLLDNCKRLTSTSTSDYGSRSSGYGIRRIHEPESTILFARPLNRTREPSAVVVLVTDSTSSKCHEASTIKDIKLFVPLEFSAPSHRQNSQAEIDESIRRGTKLAHEIHRRSEGLTKGTWEDPIHQAICEDSILQTCAVVSVPSQNLDEFWYLRDVPGV</sequence>
<reference evidence="3" key="2">
    <citation type="submission" date="2013-07" db="EMBL/GenBank/DDBJ databases">
        <authorList>
            <consortium name="The Broad Institute Genome Sequencing Platform"/>
            <person name="Cuomo C."/>
            <person name="Litvintseva A."/>
            <person name="Chen Y."/>
            <person name="Heitman J."/>
            <person name="Sun S."/>
            <person name="Springer D."/>
            <person name="Dromer F."/>
            <person name="Young S.K."/>
            <person name="Zeng Q."/>
            <person name="Gargeya S."/>
            <person name="Fitzgerald M."/>
            <person name="Abouelleil A."/>
            <person name="Alvarado L."/>
            <person name="Berlin A.M."/>
            <person name="Chapman S.B."/>
            <person name="Dewar J."/>
            <person name="Goldberg J."/>
            <person name="Griggs A."/>
            <person name="Gujja S."/>
            <person name="Hansen M."/>
            <person name="Howarth C."/>
            <person name="Imamovic A."/>
            <person name="Larimer J."/>
            <person name="McCowan C."/>
            <person name="Murphy C."/>
            <person name="Pearson M."/>
            <person name="Priest M."/>
            <person name="Roberts A."/>
            <person name="Saif S."/>
            <person name="Shea T."/>
            <person name="Sykes S."/>
            <person name="Wortman J."/>
            <person name="Nusbaum C."/>
            <person name="Birren B."/>
        </authorList>
    </citation>
    <scope>NUCLEOTIDE SEQUENCE</scope>
    <source>
        <strain evidence="3">CBS 10118</strain>
    </source>
</reference>
<gene>
    <name evidence="2" type="ORF">I302_04247</name>
    <name evidence="3" type="ORF">I302_100873</name>
</gene>
<evidence type="ECO:0000256" key="1">
    <source>
        <dbReference type="SAM" id="MobiDB-lite"/>
    </source>
</evidence>
<proteinExistence type="predicted"/>
<dbReference type="KEGG" id="kbi:30208646"/>
<name>A0A1B9G6D2_9TREE</name>
<reference evidence="3" key="4">
    <citation type="submission" date="2024-02" db="EMBL/GenBank/DDBJ databases">
        <title>Comparative genomics of Cryptococcus and Kwoniella reveals pathogenesis evolution and contrasting modes of karyotype evolution via chromosome fusion or intercentromeric recombination.</title>
        <authorList>
            <person name="Coelho M.A."/>
            <person name="David-Palma M."/>
            <person name="Shea T."/>
            <person name="Bowers K."/>
            <person name="McGinley-Smith S."/>
            <person name="Mohammad A.W."/>
            <person name="Gnirke A."/>
            <person name="Yurkov A.M."/>
            <person name="Nowrousian M."/>
            <person name="Sun S."/>
            <person name="Cuomo C.A."/>
            <person name="Heitman J."/>
        </authorList>
    </citation>
    <scope>NUCLEOTIDE SEQUENCE</scope>
    <source>
        <strain evidence="3">CBS 10118</strain>
    </source>
</reference>
<keyword evidence="4" id="KW-1185">Reference proteome</keyword>
<dbReference type="Proteomes" id="UP000092730">
    <property type="component" value="Chromosome 1"/>
</dbReference>
<dbReference type="EMBL" id="CP144541">
    <property type="protein sequence ID" value="WVW78910.1"/>
    <property type="molecule type" value="Genomic_DNA"/>
</dbReference>
<reference evidence="2" key="3">
    <citation type="submission" date="2014-01" db="EMBL/GenBank/DDBJ databases">
        <title>Evolution of pathogenesis and genome organization in the Tremellales.</title>
        <authorList>
            <person name="Cuomo C."/>
            <person name="Litvintseva A."/>
            <person name="Heitman J."/>
            <person name="Chen Y."/>
            <person name="Sun S."/>
            <person name="Springer D."/>
            <person name="Dromer F."/>
            <person name="Young S."/>
            <person name="Zeng Q."/>
            <person name="Chapman S."/>
            <person name="Gujja S."/>
            <person name="Saif S."/>
            <person name="Birren B."/>
        </authorList>
    </citation>
    <scope>NUCLEOTIDE SEQUENCE</scope>
    <source>
        <strain evidence="2">CBS 10118</strain>
    </source>
</reference>
<dbReference type="VEuPathDB" id="FungiDB:I302_04247"/>
<evidence type="ECO:0000313" key="3">
    <source>
        <dbReference type="EMBL" id="WVW78910.1"/>
    </source>
</evidence>
<organism evidence="2">
    <name type="scientific">Kwoniella bestiolae CBS 10118</name>
    <dbReference type="NCBI Taxonomy" id="1296100"/>
    <lineage>
        <taxon>Eukaryota</taxon>
        <taxon>Fungi</taxon>
        <taxon>Dikarya</taxon>
        <taxon>Basidiomycota</taxon>
        <taxon>Agaricomycotina</taxon>
        <taxon>Tremellomycetes</taxon>
        <taxon>Tremellales</taxon>
        <taxon>Cryptococcaceae</taxon>
        <taxon>Kwoniella</taxon>
    </lineage>
</organism>
<evidence type="ECO:0000313" key="2">
    <source>
        <dbReference type="EMBL" id="OCF26561.1"/>
    </source>
</evidence>
<dbReference type="EMBL" id="KI894020">
    <property type="protein sequence ID" value="OCF26561.1"/>
    <property type="molecule type" value="Genomic_DNA"/>
</dbReference>
<evidence type="ECO:0000313" key="4">
    <source>
        <dbReference type="Proteomes" id="UP000092730"/>
    </source>
</evidence>
<accession>A0A1B9G6D2</accession>